<sequence>MKFYRDVILPSGLLSGTIIGAGVFALPFIFKNSGFITGFLYLVIFAGIFSIIYLMHADTIIKTPGLHNYVGYARLYLGKEGFYLALLSAVIAMLLSLVVYLVLSISFLNLIFGGGGVVYKILVFWIIGSLCVFLKVKAVALSETLITGAMVLIIGLVFILGLGGISENTFVNVNVISPAFIFLPFGPVLFSLAGRSAIPSLVEYFKKTGQKFEKIKTPIIIGTLLPTLVYTLFVVGVFGLSNQVSSDAVTGMKEIVSPPLMAIIGILGLLAIISSYIMIGQNVRDIFEEDLKVKTWWANGIVILLPLVLYIIGFQNFLQIIALTGGIFLALDSILVVLIWWRSRRRYGSALLKKLSPTLGYVLIIAFLIGAISEVIY</sequence>
<evidence type="ECO:0000256" key="1">
    <source>
        <dbReference type="ARBA" id="ARBA00004429"/>
    </source>
</evidence>
<evidence type="ECO:0008006" key="11">
    <source>
        <dbReference type="Google" id="ProtNLM"/>
    </source>
</evidence>
<keyword evidence="4" id="KW-0997">Cell inner membrane</keyword>
<evidence type="ECO:0000256" key="6">
    <source>
        <dbReference type="ARBA" id="ARBA00022989"/>
    </source>
</evidence>
<keyword evidence="6 8" id="KW-1133">Transmembrane helix</keyword>
<name>A0A1G1Z439_9BACT</name>
<gene>
    <name evidence="9" type="ORF">A3F24_03095</name>
</gene>
<keyword evidence="3" id="KW-1003">Cell membrane</keyword>
<organism evidence="9 10">
    <name type="scientific">Candidatus Colwellbacteria bacterium RIFCSPHIGHO2_12_FULL_44_17</name>
    <dbReference type="NCBI Taxonomy" id="1797689"/>
    <lineage>
        <taxon>Bacteria</taxon>
        <taxon>Candidatus Colwelliibacteriota</taxon>
    </lineage>
</organism>
<reference evidence="9 10" key="1">
    <citation type="journal article" date="2016" name="Nat. Commun.">
        <title>Thousands of microbial genomes shed light on interconnected biogeochemical processes in an aquifer system.</title>
        <authorList>
            <person name="Anantharaman K."/>
            <person name="Brown C.T."/>
            <person name="Hug L.A."/>
            <person name="Sharon I."/>
            <person name="Castelle C.J."/>
            <person name="Probst A.J."/>
            <person name="Thomas B.C."/>
            <person name="Singh A."/>
            <person name="Wilkins M.J."/>
            <person name="Karaoz U."/>
            <person name="Brodie E.L."/>
            <person name="Williams K.H."/>
            <person name="Hubbard S.S."/>
            <person name="Banfield J.F."/>
        </authorList>
    </citation>
    <scope>NUCLEOTIDE SEQUENCE [LARGE SCALE GENOMIC DNA]</scope>
</reference>
<keyword evidence="5 8" id="KW-0812">Transmembrane</keyword>
<feature type="transmembrane region" description="Helical" evidence="8">
    <location>
        <begin position="219"/>
        <end position="240"/>
    </location>
</feature>
<dbReference type="InterPro" id="IPR018227">
    <property type="entry name" value="Amino_acid_transport_2"/>
</dbReference>
<dbReference type="Gene3D" id="1.20.1740.10">
    <property type="entry name" value="Amino acid/polyamine transporter I"/>
    <property type="match status" value="1"/>
</dbReference>
<dbReference type="GO" id="GO:0015179">
    <property type="term" value="F:L-amino acid transmembrane transporter activity"/>
    <property type="evidence" value="ECO:0007669"/>
    <property type="project" value="TreeGrafter"/>
</dbReference>
<feature type="transmembrane region" description="Helical" evidence="8">
    <location>
        <begin position="145"/>
        <end position="163"/>
    </location>
</feature>
<comment type="subcellular location">
    <subcellularLocation>
        <location evidence="1">Cell inner membrane</location>
        <topology evidence="1">Multi-pass membrane protein</topology>
    </subcellularLocation>
</comment>
<evidence type="ECO:0000256" key="8">
    <source>
        <dbReference type="SAM" id="Phobius"/>
    </source>
</evidence>
<keyword evidence="7 8" id="KW-0472">Membrane</keyword>
<accession>A0A1G1Z439</accession>
<dbReference type="Pfam" id="PF03222">
    <property type="entry name" value="Trp_Tyr_perm"/>
    <property type="match status" value="1"/>
</dbReference>
<protein>
    <recommendedName>
        <fullName evidence="11">Amino acid transporter transmembrane domain-containing protein</fullName>
    </recommendedName>
</protein>
<feature type="transmembrane region" description="Helical" evidence="8">
    <location>
        <begin position="175"/>
        <end position="198"/>
    </location>
</feature>
<feature type="transmembrane region" description="Helical" evidence="8">
    <location>
        <begin position="260"/>
        <end position="283"/>
    </location>
</feature>
<evidence type="ECO:0000313" key="10">
    <source>
        <dbReference type="Proteomes" id="UP000178515"/>
    </source>
</evidence>
<evidence type="ECO:0000256" key="7">
    <source>
        <dbReference type="ARBA" id="ARBA00023136"/>
    </source>
</evidence>
<evidence type="ECO:0000256" key="2">
    <source>
        <dbReference type="ARBA" id="ARBA00022448"/>
    </source>
</evidence>
<dbReference type="EMBL" id="MHIX01000038">
    <property type="protein sequence ID" value="OGY58660.1"/>
    <property type="molecule type" value="Genomic_DNA"/>
</dbReference>
<feature type="transmembrane region" description="Helical" evidence="8">
    <location>
        <begin position="109"/>
        <end position="133"/>
    </location>
</feature>
<dbReference type="STRING" id="1797689.A3F24_03095"/>
<dbReference type="GO" id="GO:0005886">
    <property type="term" value="C:plasma membrane"/>
    <property type="evidence" value="ECO:0007669"/>
    <property type="project" value="UniProtKB-SubCell"/>
</dbReference>
<evidence type="ECO:0000313" key="9">
    <source>
        <dbReference type="EMBL" id="OGY58660.1"/>
    </source>
</evidence>
<evidence type="ECO:0000256" key="3">
    <source>
        <dbReference type="ARBA" id="ARBA00022475"/>
    </source>
</evidence>
<evidence type="ECO:0000256" key="4">
    <source>
        <dbReference type="ARBA" id="ARBA00022519"/>
    </source>
</evidence>
<feature type="transmembrane region" description="Helical" evidence="8">
    <location>
        <begin position="320"/>
        <end position="343"/>
    </location>
</feature>
<feature type="transmembrane region" description="Helical" evidence="8">
    <location>
        <begin position="295"/>
        <end position="314"/>
    </location>
</feature>
<feature type="transmembrane region" description="Helical" evidence="8">
    <location>
        <begin position="355"/>
        <end position="376"/>
    </location>
</feature>
<dbReference type="PANTHER" id="PTHR22950">
    <property type="entry name" value="AMINO ACID TRANSPORTER"/>
    <property type="match status" value="1"/>
</dbReference>
<feature type="transmembrane region" description="Helical" evidence="8">
    <location>
        <begin position="7"/>
        <end position="29"/>
    </location>
</feature>
<proteinExistence type="predicted"/>
<dbReference type="GO" id="GO:0005774">
    <property type="term" value="C:vacuolar membrane"/>
    <property type="evidence" value="ECO:0007669"/>
    <property type="project" value="TreeGrafter"/>
</dbReference>
<feature type="transmembrane region" description="Helical" evidence="8">
    <location>
        <begin position="82"/>
        <end position="103"/>
    </location>
</feature>
<evidence type="ECO:0000256" key="5">
    <source>
        <dbReference type="ARBA" id="ARBA00022692"/>
    </source>
</evidence>
<dbReference type="Proteomes" id="UP000178515">
    <property type="component" value="Unassembled WGS sequence"/>
</dbReference>
<keyword evidence="2" id="KW-0813">Transport</keyword>
<feature type="transmembrane region" description="Helical" evidence="8">
    <location>
        <begin position="35"/>
        <end position="55"/>
    </location>
</feature>
<comment type="caution">
    <text evidence="9">The sequence shown here is derived from an EMBL/GenBank/DDBJ whole genome shotgun (WGS) entry which is preliminary data.</text>
</comment>
<dbReference type="PANTHER" id="PTHR22950:SF703">
    <property type="entry name" value="AMINO ACID TRANSPORTER TRANSMEMBRANE DOMAIN-CONTAINING PROTEIN"/>
    <property type="match status" value="1"/>
</dbReference>
<dbReference type="AlphaFoldDB" id="A0A1G1Z439"/>